<dbReference type="EMBL" id="JAPKNA010000006">
    <property type="protein sequence ID" value="MCX5465882.1"/>
    <property type="molecule type" value="Genomic_DNA"/>
</dbReference>
<gene>
    <name evidence="6" type="ORF">OSH09_17005</name>
</gene>
<dbReference type="Pfam" id="PF03466">
    <property type="entry name" value="LysR_substrate"/>
    <property type="match status" value="1"/>
</dbReference>
<dbReference type="Pfam" id="PF00126">
    <property type="entry name" value="HTH_1"/>
    <property type="match status" value="1"/>
</dbReference>
<evidence type="ECO:0000256" key="1">
    <source>
        <dbReference type="ARBA" id="ARBA00009437"/>
    </source>
</evidence>
<evidence type="ECO:0000256" key="4">
    <source>
        <dbReference type="ARBA" id="ARBA00023163"/>
    </source>
</evidence>
<dbReference type="InterPro" id="IPR000847">
    <property type="entry name" value="LysR_HTH_N"/>
</dbReference>
<evidence type="ECO:0000256" key="2">
    <source>
        <dbReference type="ARBA" id="ARBA00023015"/>
    </source>
</evidence>
<sequence length="327" mass="36097">MFSIIHRDRRLQKRGGSRMIRDNMSGIFSIESLSGLVAFSVTVESGSFAAAGRKLGLSASAAGKAVERLELRLGVRLLNRTTRSLALTGEGEVLYRYVSRVLKDLQEAERELQLFQSTPRGRIKISVPTVLGRKIILPALRDFQLSFPEVTIDLSLDDRQVDVIEEGYDLVLRLGELENSGLQARSLGPHTFITCASPEYLAQHGVPRSPSDLHDHCCIHYRFPTSGRPENWAFKGTPPAKPLKPTIVLNDGEALASAALGGLGIVQAPSYLVKADVAAGRLQPVLADYTDDRGSIWLLWPLRSAQTPRVRSFIDFMAERIPQQLLD</sequence>
<dbReference type="SUPFAM" id="SSF53850">
    <property type="entry name" value="Periplasmic binding protein-like II"/>
    <property type="match status" value="1"/>
</dbReference>
<dbReference type="PANTHER" id="PTHR30537:SF72">
    <property type="entry name" value="LYSR FAMILY TRANSCRIPTIONAL REGULATOR"/>
    <property type="match status" value="1"/>
</dbReference>
<dbReference type="InterPro" id="IPR036390">
    <property type="entry name" value="WH_DNA-bd_sf"/>
</dbReference>
<organism evidence="6 7">
    <name type="scientific">Alcaligenes parafaecalis</name>
    <dbReference type="NCBI Taxonomy" id="171260"/>
    <lineage>
        <taxon>Bacteria</taxon>
        <taxon>Pseudomonadati</taxon>
        <taxon>Pseudomonadota</taxon>
        <taxon>Betaproteobacteria</taxon>
        <taxon>Burkholderiales</taxon>
        <taxon>Alcaligenaceae</taxon>
        <taxon>Alcaligenes</taxon>
    </lineage>
</organism>
<comment type="similarity">
    <text evidence="1">Belongs to the LysR transcriptional regulatory family.</text>
</comment>
<dbReference type="PANTHER" id="PTHR30537">
    <property type="entry name" value="HTH-TYPE TRANSCRIPTIONAL REGULATOR"/>
    <property type="match status" value="1"/>
</dbReference>
<reference evidence="6 7" key="1">
    <citation type="submission" date="2022-11" db="EMBL/GenBank/DDBJ databases">
        <title>Biodiversity and phylogenetic relationships of bacteria.</title>
        <authorList>
            <person name="Machado R.A.R."/>
            <person name="Bhat A."/>
            <person name="Loulou A."/>
            <person name="Kallel S."/>
        </authorList>
    </citation>
    <scope>NUCLEOTIDE SEQUENCE [LARGE SCALE GENOMIC DNA]</scope>
    <source>
        <strain evidence="6 7">DSM 13975</strain>
    </source>
</reference>
<evidence type="ECO:0000313" key="6">
    <source>
        <dbReference type="EMBL" id="MCX5465882.1"/>
    </source>
</evidence>
<evidence type="ECO:0000259" key="5">
    <source>
        <dbReference type="PROSITE" id="PS50931"/>
    </source>
</evidence>
<name>A0ABT3VS38_9BURK</name>
<feature type="domain" description="HTH lysR-type" evidence="5">
    <location>
        <begin position="31"/>
        <end position="88"/>
    </location>
</feature>
<dbReference type="RefSeq" id="WP_266121644.1">
    <property type="nucleotide sequence ID" value="NZ_JAPKNA010000006.1"/>
</dbReference>
<dbReference type="CDD" id="cd08422">
    <property type="entry name" value="PBP2_CrgA_like"/>
    <property type="match status" value="1"/>
</dbReference>
<dbReference type="Gene3D" id="3.40.190.290">
    <property type="match status" value="1"/>
</dbReference>
<accession>A0ABT3VS38</accession>
<keyword evidence="2" id="KW-0805">Transcription regulation</keyword>
<keyword evidence="3" id="KW-0238">DNA-binding</keyword>
<dbReference type="InterPro" id="IPR036388">
    <property type="entry name" value="WH-like_DNA-bd_sf"/>
</dbReference>
<dbReference type="InterPro" id="IPR058163">
    <property type="entry name" value="LysR-type_TF_proteobact-type"/>
</dbReference>
<keyword evidence="4" id="KW-0804">Transcription</keyword>
<keyword evidence="7" id="KW-1185">Reference proteome</keyword>
<evidence type="ECO:0000256" key="3">
    <source>
        <dbReference type="ARBA" id="ARBA00023125"/>
    </source>
</evidence>
<dbReference type="SUPFAM" id="SSF46785">
    <property type="entry name" value="Winged helix' DNA-binding domain"/>
    <property type="match status" value="1"/>
</dbReference>
<dbReference type="Proteomes" id="UP001209916">
    <property type="component" value="Unassembled WGS sequence"/>
</dbReference>
<dbReference type="Gene3D" id="1.10.10.10">
    <property type="entry name" value="Winged helix-like DNA-binding domain superfamily/Winged helix DNA-binding domain"/>
    <property type="match status" value="1"/>
</dbReference>
<dbReference type="InterPro" id="IPR005119">
    <property type="entry name" value="LysR_subst-bd"/>
</dbReference>
<proteinExistence type="inferred from homology"/>
<evidence type="ECO:0000313" key="7">
    <source>
        <dbReference type="Proteomes" id="UP001209916"/>
    </source>
</evidence>
<dbReference type="PROSITE" id="PS50931">
    <property type="entry name" value="HTH_LYSR"/>
    <property type="match status" value="1"/>
</dbReference>
<protein>
    <submittedName>
        <fullName evidence="6">LysR family transcriptional regulator</fullName>
    </submittedName>
</protein>
<comment type="caution">
    <text evidence="6">The sequence shown here is derived from an EMBL/GenBank/DDBJ whole genome shotgun (WGS) entry which is preliminary data.</text>
</comment>